<gene>
    <name evidence="4" type="ORF">H9943_07765</name>
</gene>
<feature type="transmembrane region" description="Helical" evidence="2">
    <location>
        <begin position="52"/>
        <end position="72"/>
    </location>
</feature>
<organism evidence="4 5">
    <name type="scientific">Candidatus Ruthenibacterium avium</name>
    <dbReference type="NCBI Taxonomy" id="2838751"/>
    <lineage>
        <taxon>Bacteria</taxon>
        <taxon>Bacillati</taxon>
        <taxon>Bacillota</taxon>
        <taxon>Clostridia</taxon>
        <taxon>Eubacteriales</taxon>
        <taxon>Oscillospiraceae</taxon>
        <taxon>Ruthenibacterium</taxon>
    </lineage>
</organism>
<protein>
    <submittedName>
        <fullName evidence="4">Serine/threonine-protein phosphatase</fullName>
    </submittedName>
</protein>
<dbReference type="InterPro" id="IPR045768">
    <property type="entry name" value="SpoIIE_N"/>
</dbReference>
<feature type="transmembrane region" description="Helical" evidence="2">
    <location>
        <begin position="239"/>
        <end position="259"/>
    </location>
</feature>
<feature type="transmembrane region" description="Helical" evidence="2">
    <location>
        <begin position="176"/>
        <end position="197"/>
    </location>
</feature>
<dbReference type="AlphaFoldDB" id="A0A9D2M442"/>
<proteinExistence type="predicted"/>
<accession>A0A9D2M442</accession>
<feature type="transmembrane region" description="Helical" evidence="2">
    <location>
        <begin position="28"/>
        <end position="46"/>
    </location>
</feature>
<keyword evidence="2" id="KW-1133">Transmembrane helix</keyword>
<dbReference type="SUPFAM" id="SSF81606">
    <property type="entry name" value="PP2C-like"/>
    <property type="match status" value="1"/>
</dbReference>
<dbReference type="PANTHER" id="PTHR43156">
    <property type="entry name" value="STAGE II SPORULATION PROTEIN E-RELATED"/>
    <property type="match status" value="1"/>
</dbReference>
<keyword evidence="2" id="KW-0812">Transmembrane</keyword>
<dbReference type="InterPro" id="IPR036457">
    <property type="entry name" value="PPM-type-like_dom_sf"/>
</dbReference>
<reference evidence="4" key="2">
    <citation type="submission" date="2021-04" db="EMBL/GenBank/DDBJ databases">
        <authorList>
            <person name="Gilroy R."/>
        </authorList>
    </citation>
    <scope>NUCLEOTIDE SEQUENCE</scope>
    <source>
        <strain evidence="4">ChiBcec8-14828</strain>
    </source>
</reference>
<name>A0A9D2M442_9FIRM</name>
<comment type="caution">
    <text evidence="4">The sequence shown here is derived from an EMBL/GenBank/DDBJ whole genome shotgun (WGS) entry which is preliminary data.</text>
</comment>
<dbReference type="SMART" id="SM00331">
    <property type="entry name" value="PP2C_SIG"/>
    <property type="match status" value="1"/>
</dbReference>
<dbReference type="InterPro" id="IPR001932">
    <property type="entry name" value="PPM-type_phosphatase-like_dom"/>
</dbReference>
<dbReference type="Proteomes" id="UP000824209">
    <property type="component" value="Unassembled WGS sequence"/>
</dbReference>
<keyword evidence="1" id="KW-0378">Hydrolase</keyword>
<feature type="domain" description="PPM-type phosphatase" evidence="3">
    <location>
        <begin position="565"/>
        <end position="771"/>
    </location>
</feature>
<feature type="transmembrane region" description="Helical" evidence="2">
    <location>
        <begin position="204"/>
        <end position="233"/>
    </location>
</feature>
<dbReference type="Gene3D" id="3.60.40.10">
    <property type="entry name" value="PPM-type phosphatase domain"/>
    <property type="match status" value="1"/>
</dbReference>
<dbReference type="PANTHER" id="PTHR43156:SF2">
    <property type="entry name" value="STAGE II SPORULATION PROTEIN E"/>
    <property type="match status" value="1"/>
</dbReference>
<dbReference type="InterPro" id="IPR052016">
    <property type="entry name" value="Bact_Sigma-Reg"/>
</dbReference>
<dbReference type="GO" id="GO:0016791">
    <property type="term" value="F:phosphatase activity"/>
    <property type="evidence" value="ECO:0007669"/>
    <property type="project" value="TreeGrafter"/>
</dbReference>
<evidence type="ECO:0000256" key="1">
    <source>
        <dbReference type="ARBA" id="ARBA00022801"/>
    </source>
</evidence>
<evidence type="ECO:0000313" key="4">
    <source>
        <dbReference type="EMBL" id="HJB40276.1"/>
    </source>
</evidence>
<sequence>MSVKPKVILPPLLRQPLRSQARRWGLRLLKPLACLVMGFLSSGAVLLGSMHPLGLCFAASVPAPLAIFAALGAGAGYTFFLDLTAASAYFLALAGVALLRALADWKHWEEAPLFAATAGALCFTFIRTGLSLLEDHALLSILLTCAEGMLILGMSYLLSAFFALKVYTLRQTDYEQNAAICFAFMAFLAVFTPYSVLGLMPARILAALAVLCASWRYGASGAAITGVAVIAALTMCDASSLFAAAGIAVGGLCAGLFAGQLRLPSAVAFCAAGFLGVLCAPMPGAGLLYMVELLIASVLFIFIPLRLALRLPQPAQLLSAASSRACSAALANRLNALSGALYGVGETVEQVCRKMANVQRPELSLADAVSRRCCNECSRRFSCWVDHAHDCYAAFAKLDTALTHGEWLDAAQLPAPLDTLCIQPQKVCACAYAEHARRIELRGMRTQDAAVRAALCEQYGALAASLGSLSGELSMAELPDRRKSARLKSLFWELGLEPGDVSVAQDMHGRLLANACVAPIDFSQQELSELTQEVSALCRRRFSQAQATATPVMTMLTFRQAPCFEADFGVYGLAAHPGGVSADAARAFLCSDGYACAVLCDGMGTGKEAAVDGVMAAQLACELLKAGFAPEETARLVNGSLALKNGAGQESATTLDILKVDLFTGQAVLFKAGAAPTFVVRSDFVDTFHTESVPLGILDKVLGHTLSLTLQEGDTAVLVSDGAVDAGADYLRAVLSEKKRQTAQGLAEFAATRARAHAKNPDDITVLTVRITRTCAF</sequence>
<feature type="transmembrane region" description="Helical" evidence="2">
    <location>
        <begin position="137"/>
        <end position="164"/>
    </location>
</feature>
<reference evidence="4" key="1">
    <citation type="journal article" date="2021" name="PeerJ">
        <title>Extensive microbial diversity within the chicken gut microbiome revealed by metagenomics and culture.</title>
        <authorList>
            <person name="Gilroy R."/>
            <person name="Ravi A."/>
            <person name="Getino M."/>
            <person name="Pursley I."/>
            <person name="Horton D.L."/>
            <person name="Alikhan N.F."/>
            <person name="Baker D."/>
            <person name="Gharbi K."/>
            <person name="Hall N."/>
            <person name="Watson M."/>
            <person name="Adriaenssens E.M."/>
            <person name="Foster-Nyarko E."/>
            <person name="Jarju S."/>
            <person name="Secka A."/>
            <person name="Antonio M."/>
            <person name="Oren A."/>
            <person name="Chaudhuri R.R."/>
            <person name="La Ragione R."/>
            <person name="Hildebrand F."/>
            <person name="Pallen M.J."/>
        </authorList>
    </citation>
    <scope>NUCLEOTIDE SEQUENCE</scope>
    <source>
        <strain evidence="4">ChiBcec8-14828</strain>
    </source>
</reference>
<dbReference type="EMBL" id="DWYA01000063">
    <property type="protein sequence ID" value="HJB40276.1"/>
    <property type="molecule type" value="Genomic_DNA"/>
</dbReference>
<feature type="transmembrane region" description="Helical" evidence="2">
    <location>
        <begin position="111"/>
        <end position="130"/>
    </location>
</feature>
<dbReference type="Pfam" id="PF07228">
    <property type="entry name" value="SpoIIE"/>
    <property type="match status" value="1"/>
</dbReference>
<evidence type="ECO:0000259" key="3">
    <source>
        <dbReference type="SMART" id="SM00331"/>
    </source>
</evidence>
<evidence type="ECO:0000313" key="5">
    <source>
        <dbReference type="Proteomes" id="UP000824209"/>
    </source>
</evidence>
<dbReference type="Pfam" id="PF19732">
    <property type="entry name" value="SpoIIE_N"/>
    <property type="match status" value="1"/>
</dbReference>
<feature type="transmembrane region" description="Helical" evidence="2">
    <location>
        <begin position="79"/>
        <end position="99"/>
    </location>
</feature>
<keyword evidence="2" id="KW-0472">Membrane</keyword>
<evidence type="ECO:0000256" key="2">
    <source>
        <dbReference type="SAM" id="Phobius"/>
    </source>
</evidence>